<evidence type="ECO:0000256" key="1">
    <source>
        <dbReference type="SAM" id="Coils"/>
    </source>
</evidence>
<dbReference type="Pfam" id="PF03011">
    <property type="entry name" value="PFEMP"/>
    <property type="match status" value="1"/>
</dbReference>
<feature type="coiled-coil region" evidence="1">
    <location>
        <begin position="342"/>
        <end position="369"/>
    </location>
</feature>
<dbReference type="EMBL" id="KI927039">
    <property type="protein sequence ID" value="ETW32833.1"/>
    <property type="molecule type" value="Genomic_DNA"/>
</dbReference>
<dbReference type="Proteomes" id="UP000030708">
    <property type="component" value="Unassembled WGS sequence"/>
</dbReference>
<feature type="domain" description="Duffy-antigen binding" evidence="5">
    <location>
        <begin position="949"/>
        <end position="1108"/>
    </location>
</feature>
<dbReference type="Gene3D" id="1.20.1310.20">
    <property type="entry name" value="Duffy-antigen binding domain"/>
    <property type="match status" value="3"/>
</dbReference>
<keyword evidence="3" id="KW-1133">Transmembrane helix</keyword>
<feature type="domain" description="Duffy-antigen binding" evidence="5">
    <location>
        <begin position="151"/>
        <end position="332"/>
    </location>
</feature>
<gene>
    <name evidence="6" type="ORF">PFTANZ_06447</name>
</gene>
<dbReference type="GO" id="GO:0046789">
    <property type="term" value="F:host cell surface receptor binding"/>
    <property type="evidence" value="ECO:0007669"/>
    <property type="project" value="InterPro"/>
</dbReference>
<evidence type="ECO:0000256" key="3">
    <source>
        <dbReference type="SAM" id="Phobius"/>
    </source>
</evidence>
<reference evidence="6 7" key="1">
    <citation type="submission" date="2013-02" db="EMBL/GenBank/DDBJ databases">
        <title>The Genome Annotation of Plasmodium falciparum Tanzania (2000708).</title>
        <authorList>
            <consortium name="The Broad Institute Genome Sequencing Platform"/>
            <consortium name="The Broad Institute Genome Sequencing Center for Infectious Disease"/>
            <person name="Neafsey D."/>
            <person name="Hoffman S."/>
            <person name="Volkman S."/>
            <person name="Rosenthal P."/>
            <person name="Walker B."/>
            <person name="Young S.K."/>
            <person name="Zeng Q."/>
            <person name="Gargeya S."/>
            <person name="Fitzgerald M."/>
            <person name="Haas B."/>
            <person name="Abouelleil A."/>
            <person name="Allen A.W."/>
            <person name="Alvarado L."/>
            <person name="Arachchi H.M."/>
            <person name="Berlin A.M."/>
            <person name="Chapman S.B."/>
            <person name="Gainer-Dewar J."/>
            <person name="Goldberg J."/>
            <person name="Griggs A."/>
            <person name="Gujja S."/>
            <person name="Hansen M."/>
            <person name="Howarth C."/>
            <person name="Imamovic A."/>
            <person name="Ireland A."/>
            <person name="Larimer J."/>
            <person name="McCowan C."/>
            <person name="Murphy C."/>
            <person name="Pearson M."/>
            <person name="Poon T.W."/>
            <person name="Priest M."/>
            <person name="Roberts A."/>
            <person name="Saif S."/>
            <person name="Shea T."/>
            <person name="Sisk P."/>
            <person name="Sykes S."/>
            <person name="Wortman J."/>
            <person name="Nusbaum C."/>
            <person name="Birren B."/>
        </authorList>
    </citation>
    <scope>NUCLEOTIDE SEQUENCE [LARGE SCALE GENOMIC DNA]</scope>
    <source>
        <strain evidence="7">Tanzania (2000708)</strain>
    </source>
</reference>
<evidence type="ECO:0000259" key="5">
    <source>
        <dbReference type="Pfam" id="PF05424"/>
    </source>
</evidence>
<dbReference type="OrthoDB" id="10530068at2759"/>
<sequence>MKETMPPNAKTVNNHPPEVVTSAPNTPTPTPAQRTPNKRDTPTNPCSGDKSDKKKYDALATKVAQHFHQEAKEQLGKNKSSLLGDISQAEFKNGVKGSDLIGDKICDINTTHSNDSRGSKDGGPCKGKNTNRFNLREKWETGDNVSTKKYVFLPPRRQHMCTSNLEYLETKHTPFSNNDGKLVNNSFLGDVLLSAKMDAAEIIKRYKDQNDLRGNIKQEDEEAMCRAIRYSFADLGDIIRGRDMWDLDNGSTDMEDRLKSIFKKIKEQIPEIQDKYNGDDQKNPKYKQLRSDWWEANRHQVWQAMICETPSGKNPCSGTDVPLDDYIPQRLRWMTEWAEWYCKVQKKEYEELERECKECKEKVEQCTNGSGKICTKCDNQCKLYGKNIKKWEKQWNKIKAKYVELYRQAQTIHDGTVFPDDGPDYQQVVDFFKELQKEINRSASQRSKRSIDAITTDPTTPYSSAAGYIHQEMGPNVGCMKQEVFCEKKHGETSNSGTENKEYVFKDKPHDHDTPCNCDKPPKKDACEIVEEVLSKTPHIITGGIDHCNPKDHPKGSYPGWDCENNIDPKYTGACMPPRRQKLCLYYLTLLDDKDKEEKLREAFIKTAAAETFLSWSYYKNKNGNGKDLDKQLKKGYIPEEFLLSMFYTYADYRDICLNTDISKKQNDVAKAQKKIDGVFKSGKTPNEKREEFWDDNGKEIWKGMLCALSYDNETKKMNPNMHKNPTDPQNDYDYSSIEPTLEDFSEIPQFLRWFTEWAEDFCYQQGKELKTLRDKCNFNTCEEANVRQKSECQHQCNKYKKFLRKWKAEYKRQNIKYEGLPDSINIIKNKEAPKFLTEHCKNECSCFQSTNVNNVINMFEKLPDEYIKKCPCPNVPETSSTKIDDIGSSKQNSFAIQHSKDKKLNKCALDENICKNYEDHKCNPKKNLDVLDEWNNLYLEDFQSKNKGVLIPPRRRQLCFTHMIKGPPRIQNIDQFKNELLKGAVMEGKRLGEYYKNNSEKAIEAMTYSFADYADIIKGNDMIDTIPFKDIKRKLEQVLEQEEKSNNVLNTAEQWWKKNRKHLWNAMLCGYKKTGYMPDAYVHLCIVPDTDETPQFLRWMIEWAKTFCNDKRNRGTSILKHCKDEIANNKNATNSSYKYECEKAAVNYVQWARKINEKWTGLSEKFKRSTSYLPDAYKSYSPERYLTSKCGTCDCKYKDLQEIIDAYKEKTITDNFIDTIIDQAKNDNEQTPWSWLYPLSWPMWKIEAGIPKWTMKGDITIDWPDIKWPKIDWEKPASKVRDSVHRISDIIFYIINNTHIIPTKDYKAHSDSSVTNQEIKVYKNLEERNLTPQLYERPEIIVPTIGAVAASIIGILLYK</sequence>
<dbReference type="InterPro" id="IPR004258">
    <property type="entry name" value="DBL"/>
</dbReference>
<keyword evidence="1" id="KW-0175">Coiled coil</keyword>
<evidence type="ECO:0000259" key="4">
    <source>
        <dbReference type="Pfam" id="PF03011"/>
    </source>
</evidence>
<feature type="domain" description="Duffy-binding-like" evidence="4">
    <location>
        <begin position="355"/>
        <end position="433"/>
    </location>
</feature>
<dbReference type="SUPFAM" id="SSF140924">
    <property type="entry name" value="Duffy binding domain-like"/>
    <property type="match status" value="3"/>
</dbReference>
<dbReference type="Gene3D" id="1.20.58.830">
    <property type="match status" value="3"/>
</dbReference>
<dbReference type="Pfam" id="PF05424">
    <property type="entry name" value="Duffy_binding"/>
    <property type="match status" value="3"/>
</dbReference>
<proteinExistence type="predicted"/>
<evidence type="ECO:0000313" key="6">
    <source>
        <dbReference type="EMBL" id="ETW32833.1"/>
    </source>
</evidence>
<organism evidence="6 7">
    <name type="scientific">Plasmodium falciparum Tanzania</name>
    <name type="common">2000708</name>
    <dbReference type="NCBI Taxonomy" id="1036725"/>
    <lineage>
        <taxon>Eukaryota</taxon>
        <taxon>Sar</taxon>
        <taxon>Alveolata</taxon>
        <taxon>Apicomplexa</taxon>
        <taxon>Aconoidasida</taxon>
        <taxon>Haemosporida</taxon>
        <taxon>Plasmodiidae</taxon>
        <taxon>Plasmodium</taxon>
        <taxon>Plasmodium (Laverania)</taxon>
    </lineage>
</organism>
<evidence type="ECO:0000313" key="7">
    <source>
        <dbReference type="Proteomes" id="UP000030708"/>
    </source>
</evidence>
<keyword evidence="3" id="KW-0812">Transmembrane</keyword>
<name>A0A024VWY6_PLAFA</name>
<feature type="region of interest" description="Disordered" evidence="2">
    <location>
        <begin position="110"/>
        <end position="131"/>
    </location>
</feature>
<feature type="domain" description="Duffy-antigen binding" evidence="5">
    <location>
        <begin position="573"/>
        <end position="753"/>
    </location>
</feature>
<dbReference type="InterPro" id="IPR042202">
    <property type="entry name" value="Duffy-ag-bd_sf"/>
</dbReference>
<feature type="region of interest" description="Disordered" evidence="2">
    <location>
        <begin position="1"/>
        <end position="55"/>
    </location>
</feature>
<reference evidence="6 7" key="2">
    <citation type="submission" date="2013-02" db="EMBL/GenBank/DDBJ databases">
        <title>The Genome Sequence of Plasmodium falciparum Tanzania (2000708).</title>
        <authorList>
            <consortium name="The Broad Institute Genome Sequencing Platform"/>
            <consortium name="The Broad Institute Genome Sequencing Center for Infectious Disease"/>
            <person name="Neafsey D."/>
            <person name="Cheeseman I."/>
            <person name="Volkman S."/>
            <person name="Adams J."/>
            <person name="Walker B."/>
            <person name="Young S.K."/>
            <person name="Zeng Q."/>
            <person name="Gargeya S."/>
            <person name="Fitzgerald M."/>
            <person name="Haas B."/>
            <person name="Abouelleil A."/>
            <person name="Alvarado L."/>
            <person name="Arachchi H.M."/>
            <person name="Berlin A.M."/>
            <person name="Chapman S.B."/>
            <person name="Dewar J."/>
            <person name="Goldberg J."/>
            <person name="Griggs A."/>
            <person name="Gujja S."/>
            <person name="Hansen M."/>
            <person name="Howarth C."/>
            <person name="Imamovic A."/>
            <person name="Larimer J."/>
            <person name="McCowan C."/>
            <person name="Murphy C."/>
            <person name="Neiman D."/>
            <person name="Pearson M."/>
            <person name="Priest M."/>
            <person name="Roberts A."/>
            <person name="Saif S."/>
            <person name="Shea T."/>
            <person name="Sisk P."/>
            <person name="Sykes S."/>
            <person name="Wortman J."/>
            <person name="Nusbaum C."/>
            <person name="Birren B."/>
        </authorList>
    </citation>
    <scope>NUCLEOTIDE SEQUENCE [LARGE SCALE GENOMIC DNA]</scope>
    <source>
        <strain evidence="7">Tanzania (2000708)</strain>
    </source>
</reference>
<dbReference type="GO" id="GO:0016020">
    <property type="term" value="C:membrane"/>
    <property type="evidence" value="ECO:0007669"/>
    <property type="project" value="InterPro"/>
</dbReference>
<dbReference type="InterPro" id="IPR008602">
    <property type="entry name" value="Duffy-antigen-binding"/>
</dbReference>
<feature type="transmembrane region" description="Helical" evidence="3">
    <location>
        <begin position="1341"/>
        <end position="1359"/>
    </location>
</feature>
<accession>A0A024VWY6</accession>
<feature type="non-terminal residue" evidence="6">
    <location>
        <position position="1360"/>
    </location>
</feature>
<protein>
    <submittedName>
        <fullName evidence="6">Uncharacterized protein</fullName>
    </submittedName>
</protein>
<keyword evidence="3" id="KW-0472">Membrane</keyword>
<evidence type="ECO:0000256" key="2">
    <source>
        <dbReference type="SAM" id="MobiDB-lite"/>
    </source>
</evidence>
<feature type="compositionally biased region" description="Low complexity" evidence="2">
    <location>
        <begin position="21"/>
        <end position="35"/>
    </location>
</feature>